<proteinExistence type="predicted"/>
<keyword evidence="5" id="KW-1185">Reference proteome</keyword>
<feature type="chain" id="PRO_5043016788" description="Peptidase A1 domain-containing protein" evidence="2">
    <location>
        <begin position="25"/>
        <end position="383"/>
    </location>
</feature>
<dbReference type="AlphaFoldDB" id="A0AAN6GJ63"/>
<evidence type="ECO:0000313" key="4">
    <source>
        <dbReference type="EMBL" id="KAK0542912.1"/>
    </source>
</evidence>
<dbReference type="Gene3D" id="2.40.70.10">
    <property type="entry name" value="Acid Proteases"/>
    <property type="match status" value="2"/>
</dbReference>
<reference evidence="4" key="1">
    <citation type="journal article" date="2023" name="PhytoFront">
        <title>Draft Genome Resources of Seven Strains of Tilletia horrida, Causal Agent of Kernel Smut of Rice.</title>
        <authorList>
            <person name="Khanal S."/>
            <person name="Antony Babu S."/>
            <person name="Zhou X.G."/>
        </authorList>
    </citation>
    <scope>NUCLEOTIDE SEQUENCE</scope>
    <source>
        <strain evidence="4">TX6</strain>
    </source>
</reference>
<organism evidence="4 5">
    <name type="scientific">Tilletia horrida</name>
    <dbReference type="NCBI Taxonomy" id="155126"/>
    <lineage>
        <taxon>Eukaryota</taxon>
        <taxon>Fungi</taxon>
        <taxon>Dikarya</taxon>
        <taxon>Basidiomycota</taxon>
        <taxon>Ustilaginomycotina</taxon>
        <taxon>Exobasidiomycetes</taxon>
        <taxon>Tilletiales</taxon>
        <taxon>Tilletiaceae</taxon>
        <taxon>Tilletia</taxon>
    </lineage>
</organism>
<dbReference type="Proteomes" id="UP001176517">
    <property type="component" value="Unassembled WGS sequence"/>
</dbReference>
<dbReference type="PROSITE" id="PS51767">
    <property type="entry name" value="PEPTIDASE_A1"/>
    <property type="match status" value="1"/>
</dbReference>
<evidence type="ECO:0000256" key="2">
    <source>
        <dbReference type="SAM" id="SignalP"/>
    </source>
</evidence>
<comment type="caution">
    <text evidence="4">The sequence shown here is derived from an EMBL/GenBank/DDBJ whole genome shotgun (WGS) entry which is preliminary data.</text>
</comment>
<evidence type="ECO:0000256" key="1">
    <source>
        <dbReference type="SAM" id="MobiDB-lite"/>
    </source>
</evidence>
<feature type="signal peptide" evidence="2">
    <location>
        <begin position="1"/>
        <end position="24"/>
    </location>
</feature>
<dbReference type="Pfam" id="PF00026">
    <property type="entry name" value="Asp"/>
    <property type="match status" value="1"/>
</dbReference>
<dbReference type="EMBL" id="JAPDMZ010000429">
    <property type="protein sequence ID" value="KAK0542912.1"/>
    <property type="molecule type" value="Genomic_DNA"/>
</dbReference>
<gene>
    <name evidence="4" type="ORF">OC846_006593</name>
</gene>
<dbReference type="InterPro" id="IPR033121">
    <property type="entry name" value="PEPTIDASE_A1"/>
</dbReference>
<name>A0AAN6GJ63_9BASI</name>
<keyword evidence="2" id="KW-0732">Signal</keyword>
<feature type="domain" description="Peptidase A1" evidence="3">
    <location>
        <begin position="97"/>
        <end position="380"/>
    </location>
</feature>
<sequence>MQRIQILTSVVLLALQLHVQSVFASDSEGFISAPVHHVGRSFNLGNLTARAEHPAKGHHRHHRNPGHQAHHPIPSKGASFPATIPVKQIDAPIHWTWVAEVEAGGSKLNLALDAQFTDLVVNAGAYKPSATAKKGADFKVERSSAEVAVGKQFKDHVAMSGFSLNDFDIGLADKKWYQGADGLLGFAFDWKSEVNGENEPLPVALQLAGAIKESTMGLALWRNSDKAGITLGGRDPSKFKGPIEEIWIPKGFPFWSTLGKLGGVDVVFTLDTQRRVINAPRSVAASIFKNAGLETFTDKSGFLLAKFDCKSPMPIFIELGKVKVPVAPMPEWKAPDGKCIVPIAGVDADVLPNGDIMAGAAFFENLYIELSWQKGTVAYAARA</sequence>
<protein>
    <recommendedName>
        <fullName evidence="3">Peptidase A1 domain-containing protein</fullName>
    </recommendedName>
</protein>
<dbReference type="InterPro" id="IPR021109">
    <property type="entry name" value="Peptidase_aspartic_dom_sf"/>
</dbReference>
<feature type="region of interest" description="Disordered" evidence="1">
    <location>
        <begin position="52"/>
        <end position="77"/>
    </location>
</feature>
<evidence type="ECO:0000259" key="3">
    <source>
        <dbReference type="PROSITE" id="PS51767"/>
    </source>
</evidence>
<evidence type="ECO:0000313" key="5">
    <source>
        <dbReference type="Proteomes" id="UP001176517"/>
    </source>
</evidence>
<dbReference type="SUPFAM" id="SSF50630">
    <property type="entry name" value="Acid proteases"/>
    <property type="match status" value="1"/>
</dbReference>
<feature type="compositionally biased region" description="Basic residues" evidence="1">
    <location>
        <begin position="56"/>
        <end position="70"/>
    </location>
</feature>
<accession>A0AAN6GJ63</accession>